<feature type="domain" description="TtsA-like Glycoside hydrolase family 108" evidence="1">
    <location>
        <begin position="18"/>
        <end position="117"/>
    </location>
</feature>
<accession>A0A060C0Y8</accession>
<evidence type="ECO:0000313" key="2">
    <source>
        <dbReference type="EMBL" id="AIA86725.1"/>
    </source>
</evidence>
<dbReference type="AlphaFoldDB" id="A0A060C0Y8"/>
<dbReference type="Gene3D" id="1.20.141.10">
    <property type="entry name" value="Chitosanase, subunit A, domain 1"/>
    <property type="match status" value="1"/>
</dbReference>
<reference evidence="2" key="1">
    <citation type="journal article" date="2013" name="Environ. Microbiol.">
        <title>Seasonally variable intestinal metagenomes of the red palm weevil (Rhynchophorus ferrugineus).</title>
        <authorList>
            <person name="Jia S."/>
            <person name="Zhang X."/>
            <person name="Zhang G."/>
            <person name="Yin A."/>
            <person name="Zhang S."/>
            <person name="Li F."/>
            <person name="Wang L."/>
            <person name="Zhao D."/>
            <person name="Yun Q."/>
            <person name="Tala"/>
            <person name="Wang J."/>
            <person name="Sun G."/>
            <person name="Baabdullah M."/>
            <person name="Yu X."/>
            <person name="Hu S."/>
            <person name="Al-Mssallem I.S."/>
            <person name="Yu J."/>
        </authorList>
    </citation>
    <scope>NUCLEOTIDE SEQUENCE</scope>
</reference>
<dbReference type="Pfam" id="PF05838">
    <property type="entry name" value="Glyco_hydro_108"/>
    <property type="match status" value="1"/>
</dbReference>
<dbReference type="EMBL" id="KF119458">
    <property type="protein sequence ID" value="AIA86725.1"/>
    <property type="molecule type" value="Genomic_DNA"/>
</dbReference>
<dbReference type="SUPFAM" id="SSF53955">
    <property type="entry name" value="Lysozyme-like"/>
    <property type="match status" value="1"/>
</dbReference>
<organism evidence="2">
    <name type="scientific">uncultured Granulibacter sp</name>
    <dbReference type="NCBI Taxonomy" id="708631"/>
    <lineage>
        <taxon>Bacteria</taxon>
        <taxon>Pseudomonadati</taxon>
        <taxon>Pseudomonadota</taxon>
        <taxon>Alphaproteobacteria</taxon>
        <taxon>Acetobacterales</taxon>
        <taxon>Acetobacteraceae</taxon>
        <taxon>Granulibacter</taxon>
        <taxon>environmental samples</taxon>
    </lineage>
</organism>
<evidence type="ECO:0000259" key="1">
    <source>
        <dbReference type="Pfam" id="PF05838"/>
    </source>
</evidence>
<dbReference type="InterPro" id="IPR008565">
    <property type="entry name" value="TtsA-like_GH18_dom"/>
</dbReference>
<proteinExistence type="predicted"/>
<sequence length="144" mass="16136">VDVYRVWMDTNLSRCLAFTEKFEGRYQASRHDNGNWTGGNIGSGLLVGTMRGISAPIMQRWMDETGDDRQLTSAIMRTMPESIFSDIAKRFFWNPFGCAEMPSGIDLMVFDFGFNTGENGLRCCYLGQQPSGMLDVHLSSLTIA</sequence>
<protein>
    <submittedName>
        <fullName evidence="2">CAZy families GH108 protein</fullName>
    </submittedName>
</protein>
<feature type="non-terminal residue" evidence="2">
    <location>
        <position position="144"/>
    </location>
</feature>
<name>A0A060C0Y8_9PROT</name>
<feature type="non-terminal residue" evidence="2">
    <location>
        <position position="1"/>
    </location>
</feature>
<dbReference type="InterPro" id="IPR023346">
    <property type="entry name" value="Lysozyme-like_dom_sf"/>
</dbReference>